<proteinExistence type="predicted"/>
<dbReference type="EMBL" id="AGNL01019908">
    <property type="protein sequence ID" value="EJK61499.1"/>
    <property type="molecule type" value="Genomic_DNA"/>
</dbReference>
<accession>K0S987</accession>
<feature type="region of interest" description="Disordered" evidence="1">
    <location>
        <begin position="296"/>
        <end position="317"/>
    </location>
</feature>
<keyword evidence="3" id="KW-1185">Reference proteome</keyword>
<gene>
    <name evidence="2" type="ORF">THAOC_18006</name>
</gene>
<dbReference type="AlphaFoldDB" id="K0S987"/>
<protein>
    <submittedName>
        <fullName evidence="2">Uncharacterized protein</fullName>
    </submittedName>
</protein>
<evidence type="ECO:0000256" key="1">
    <source>
        <dbReference type="SAM" id="MobiDB-lite"/>
    </source>
</evidence>
<feature type="compositionally biased region" description="Basic and acidic residues" evidence="1">
    <location>
        <begin position="200"/>
        <end position="218"/>
    </location>
</feature>
<reference evidence="2 3" key="1">
    <citation type="journal article" date="2012" name="Genome Biol.">
        <title>Genome and low-iron response of an oceanic diatom adapted to chronic iron limitation.</title>
        <authorList>
            <person name="Lommer M."/>
            <person name="Specht M."/>
            <person name="Roy A.S."/>
            <person name="Kraemer L."/>
            <person name="Andreson R."/>
            <person name="Gutowska M.A."/>
            <person name="Wolf J."/>
            <person name="Bergner S.V."/>
            <person name="Schilhabel M.B."/>
            <person name="Klostermeier U.C."/>
            <person name="Beiko R.G."/>
            <person name="Rosenstiel P."/>
            <person name="Hippler M."/>
            <person name="Laroche J."/>
        </authorList>
    </citation>
    <scope>NUCLEOTIDE SEQUENCE [LARGE SCALE GENOMIC DNA]</scope>
    <source>
        <strain evidence="2 3">CCMP1005</strain>
    </source>
</reference>
<feature type="region of interest" description="Disordered" evidence="1">
    <location>
        <begin position="92"/>
        <end position="112"/>
    </location>
</feature>
<feature type="region of interest" description="Disordered" evidence="1">
    <location>
        <begin position="200"/>
        <end position="241"/>
    </location>
</feature>
<feature type="compositionally biased region" description="Pro residues" evidence="1">
    <location>
        <begin position="32"/>
        <end position="41"/>
    </location>
</feature>
<feature type="region of interest" description="Disordered" evidence="1">
    <location>
        <begin position="371"/>
        <end position="452"/>
    </location>
</feature>
<feature type="compositionally biased region" description="Basic residues" evidence="1">
    <location>
        <begin position="231"/>
        <end position="240"/>
    </location>
</feature>
<comment type="caution">
    <text evidence="2">The sequence shown here is derived from an EMBL/GenBank/DDBJ whole genome shotgun (WGS) entry which is preliminary data.</text>
</comment>
<feature type="region of interest" description="Disordered" evidence="1">
    <location>
        <begin position="25"/>
        <end position="55"/>
    </location>
</feature>
<dbReference type="Proteomes" id="UP000266841">
    <property type="component" value="Unassembled WGS sequence"/>
</dbReference>
<name>K0S987_THAOC</name>
<organism evidence="2 3">
    <name type="scientific">Thalassiosira oceanica</name>
    <name type="common">Marine diatom</name>
    <dbReference type="NCBI Taxonomy" id="159749"/>
    <lineage>
        <taxon>Eukaryota</taxon>
        <taxon>Sar</taxon>
        <taxon>Stramenopiles</taxon>
        <taxon>Ochrophyta</taxon>
        <taxon>Bacillariophyta</taxon>
        <taxon>Coscinodiscophyceae</taxon>
        <taxon>Thalassiosirophycidae</taxon>
        <taxon>Thalassiosirales</taxon>
        <taxon>Thalassiosiraceae</taxon>
        <taxon>Thalassiosira</taxon>
    </lineage>
</organism>
<sequence>MNEDSPARAAREARELYEVAAALSQLKRPVVRSPPPPPGPPCGGSTPVRRSPSGRAVAVRAAARDAVIPGQFSDAEDEDQEEALEDLDGQFSDAEEEGEAEPRGAIPPTAAAGPVHGAGYEYGHGYQYFQTVNGLFVVPTYFPGGLPALPVNLVNEVQYGYGPTMLTPTLVHVPQSPGSNSRLEAPAIVLGSPIAIAKGEAGKRKADEGEVAAEETKKPSQSNSKRYASSPKKRRRKKYKLERYEVRNDVEVNEPPKLSPTEARARRRRLRARHQVIFRLGCGDVTRITSEAVKDSLLPSDKARPGDDESQASLFRERRHDRRVERLLDEFASSLDPEKYVSANWTMLRDGMVATFLPDGTPTTVAPATVATADGRVPPGGIVNPATAMDGGDVDPSPPQPRRRRRGPVASTMLDGVVLPIVRRSRVETAAAAHTESHHGEDQQGAEEEGAR</sequence>
<evidence type="ECO:0000313" key="3">
    <source>
        <dbReference type="Proteomes" id="UP000266841"/>
    </source>
</evidence>
<evidence type="ECO:0000313" key="2">
    <source>
        <dbReference type="EMBL" id="EJK61499.1"/>
    </source>
</evidence>